<dbReference type="EMBL" id="LVXG01000067">
    <property type="protein sequence ID" value="OQP40913.1"/>
    <property type="molecule type" value="Genomic_DNA"/>
</dbReference>
<evidence type="ECO:0000313" key="3">
    <source>
        <dbReference type="EMBL" id="OQP40913.1"/>
    </source>
</evidence>
<dbReference type="RefSeq" id="WP_081203894.1">
    <property type="nucleotide sequence ID" value="NZ_FOCZ01000007.1"/>
</dbReference>
<evidence type="ECO:0000256" key="2">
    <source>
        <dbReference type="SAM" id="SignalP"/>
    </source>
</evidence>
<dbReference type="InterPro" id="IPR011990">
    <property type="entry name" value="TPR-like_helical_dom_sf"/>
</dbReference>
<keyword evidence="2" id="KW-0732">Signal</keyword>
<accession>A0A1V9E455</accession>
<gene>
    <name evidence="3" type="ORF">A4H97_15010</name>
</gene>
<evidence type="ECO:0008006" key="5">
    <source>
        <dbReference type="Google" id="ProtNLM"/>
    </source>
</evidence>
<name>A0A1V9E455_9BACT</name>
<dbReference type="SUPFAM" id="SSF48452">
    <property type="entry name" value="TPR-like"/>
    <property type="match status" value="1"/>
</dbReference>
<keyword evidence="4" id="KW-1185">Reference proteome</keyword>
<protein>
    <recommendedName>
        <fullName evidence="5">Tetratricopeptide repeat protein</fullName>
    </recommendedName>
</protein>
<feature type="chain" id="PRO_5010748070" description="Tetratricopeptide repeat protein" evidence="2">
    <location>
        <begin position="20"/>
        <end position="459"/>
    </location>
</feature>
<feature type="signal peptide" evidence="2">
    <location>
        <begin position="1"/>
        <end position="19"/>
    </location>
</feature>
<evidence type="ECO:0000313" key="4">
    <source>
        <dbReference type="Proteomes" id="UP000192610"/>
    </source>
</evidence>
<dbReference type="AlphaFoldDB" id="A0A1V9E455"/>
<dbReference type="STRING" id="354355.SAMN05660816_04049"/>
<sequence>MKKLLLTALLAVVGFLSQAQKLEKAKDLLGKKKLTDAKTEIDNVMTVEKNKTLPDAWYTKAKIYGAIAADSSLKSTVPDARGTALEAMKTYLDMESNEKDAAKRNIQLTLDNNAPLIDLYTGYSKDAASFYNANNYNDAFINFKKSLEVFDLLSSKNIIPIKLDTTTTLYAGISAEKAQKPDDAAVYYGKIAEAKAKGEGFVEIYKWLADYYRRKEDKANASKFAQLGKEVYPSDPFWTGFELDLAREAGNKEELFKKYEEVIKENPDNYLFLFNYGVELYQTGYDPDASKRPANSKELIAKAVDVMGKTLEKKPDFANANMVLGQIYYNQGVEINNENKNIRPSGNVKLTPDQLKKKDDLRAETAKKFDQALPYLTKVDEVLDGQGKLKMEDKDNLKNALDLLIIINEEKANQLEQKKRQAEAKKDVAGVKTIDADIKKIQENVTKYTDKYNNIDRKH</sequence>
<dbReference type="Gene3D" id="1.25.40.10">
    <property type="entry name" value="Tetratricopeptide repeat domain"/>
    <property type="match status" value="2"/>
</dbReference>
<evidence type="ECO:0000256" key="1">
    <source>
        <dbReference type="SAM" id="Coils"/>
    </source>
</evidence>
<proteinExistence type="predicted"/>
<dbReference type="OrthoDB" id="625863at2"/>
<dbReference type="Proteomes" id="UP000192610">
    <property type="component" value="Unassembled WGS sequence"/>
</dbReference>
<keyword evidence="1" id="KW-0175">Coiled coil</keyword>
<reference evidence="4" key="1">
    <citation type="submission" date="2016-04" db="EMBL/GenBank/DDBJ databases">
        <authorList>
            <person name="Chen L."/>
            <person name="Zhuang W."/>
            <person name="Wang G."/>
        </authorList>
    </citation>
    <scope>NUCLEOTIDE SEQUENCE [LARGE SCALE GENOMIC DNA]</scope>
    <source>
        <strain evidence="4">17621</strain>
    </source>
</reference>
<comment type="caution">
    <text evidence="3">The sequence shown here is derived from an EMBL/GenBank/DDBJ whole genome shotgun (WGS) entry which is preliminary data.</text>
</comment>
<feature type="coiled-coil region" evidence="1">
    <location>
        <begin position="405"/>
        <end position="458"/>
    </location>
</feature>
<organism evidence="3 4">
    <name type="scientific">Niastella yeongjuensis</name>
    <dbReference type="NCBI Taxonomy" id="354355"/>
    <lineage>
        <taxon>Bacteria</taxon>
        <taxon>Pseudomonadati</taxon>
        <taxon>Bacteroidota</taxon>
        <taxon>Chitinophagia</taxon>
        <taxon>Chitinophagales</taxon>
        <taxon>Chitinophagaceae</taxon>
        <taxon>Niastella</taxon>
    </lineage>
</organism>